<reference evidence="11" key="1">
    <citation type="submission" date="2022-03" db="EMBL/GenBank/DDBJ databases">
        <authorList>
            <person name="Sayadi A."/>
        </authorList>
    </citation>
    <scope>NUCLEOTIDE SEQUENCE</scope>
</reference>
<protein>
    <submittedName>
        <fullName evidence="11">Uncharacterized protein</fullName>
    </submittedName>
</protein>
<evidence type="ECO:0000256" key="8">
    <source>
        <dbReference type="ARBA" id="ARBA00023170"/>
    </source>
</evidence>
<dbReference type="EMBL" id="CAKOFQ010007320">
    <property type="protein sequence ID" value="CAH1998264.1"/>
    <property type="molecule type" value="Genomic_DNA"/>
</dbReference>
<dbReference type="GO" id="GO:0005886">
    <property type="term" value="C:plasma membrane"/>
    <property type="evidence" value="ECO:0007669"/>
    <property type="project" value="UniProtKB-SubCell"/>
</dbReference>
<evidence type="ECO:0000256" key="7">
    <source>
        <dbReference type="ARBA" id="ARBA00023136"/>
    </source>
</evidence>
<dbReference type="GO" id="GO:0004984">
    <property type="term" value="F:olfactory receptor activity"/>
    <property type="evidence" value="ECO:0007669"/>
    <property type="project" value="InterPro"/>
</dbReference>
<dbReference type="PANTHER" id="PTHR21137:SF35">
    <property type="entry name" value="ODORANT RECEPTOR 19A-RELATED"/>
    <property type="match status" value="1"/>
</dbReference>
<keyword evidence="12" id="KW-1185">Reference proteome</keyword>
<dbReference type="Pfam" id="PF02949">
    <property type="entry name" value="7tm_6"/>
    <property type="match status" value="1"/>
</dbReference>
<evidence type="ECO:0000256" key="3">
    <source>
        <dbReference type="ARBA" id="ARBA00022606"/>
    </source>
</evidence>
<evidence type="ECO:0000256" key="10">
    <source>
        <dbReference type="SAM" id="SignalP"/>
    </source>
</evidence>
<organism evidence="11 12">
    <name type="scientific">Acanthoscelides obtectus</name>
    <name type="common">Bean weevil</name>
    <name type="synonym">Bruchus obtectus</name>
    <dbReference type="NCBI Taxonomy" id="200917"/>
    <lineage>
        <taxon>Eukaryota</taxon>
        <taxon>Metazoa</taxon>
        <taxon>Ecdysozoa</taxon>
        <taxon>Arthropoda</taxon>
        <taxon>Hexapoda</taxon>
        <taxon>Insecta</taxon>
        <taxon>Pterygota</taxon>
        <taxon>Neoptera</taxon>
        <taxon>Endopterygota</taxon>
        <taxon>Coleoptera</taxon>
        <taxon>Polyphaga</taxon>
        <taxon>Cucujiformia</taxon>
        <taxon>Chrysomeloidea</taxon>
        <taxon>Chrysomelidae</taxon>
        <taxon>Bruchinae</taxon>
        <taxon>Bruchini</taxon>
        <taxon>Acanthoscelides</taxon>
    </lineage>
</organism>
<keyword evidence="7" id="KW-0472">Membrane</keyword>
<dbReference type="PANTHER" id="PTHR21137">
    <property type="entry name" value="ODORANT RECEPTOR"/>
    <property type="match status" value="1"/>
</dbReference>
<dbReference type="Proteomes" id="UP001152888">
    <property type="component" value="Unassembled WGS sequence"/>
</dbReference>
<evidence type="ECO:0000256" key="2">
    <source>
        <dbReference type="ARBA" id="ARBA00022475"/>
    </source>
</evidence>
<keyword evidence="9" id="KW-0807">Transducer</keyword>
<gene>
    <name evidence="11" type="ORF">ACAOBT_LOCUS24266</name>
</gene>
<evidence type="ECO:0000256" key="5">
    <source>
        <dbReference type="ARBA" id="ARBA00022725"/>
    </source>
</evidence>
<keyword evidence="3" id="KW-0716">Sensory transduction</keyword>
<keyword evidence="6" id="KW-1133">Transmembrane helix</keyword>
<evidence type="ECO:0000313" key="12">
    <source>
        <dbReference type="Proteomes" id="UP001152888"/>
    </source>
</evidence>
<feature type="chain" id="PRO_5040109982" evidence="10">
    <location>
        <begin position="21"/>
        <end position="121"/>
    </location>
</feature>
<dbReference type="GO" id="GO:0007165">
    <property type="term" value="P:signal transduction"/>
    <property type="evidence" value="ECO:0007669"/>
    <property type="project" value="UniProtKB-KW"/>
</dbReference>
<proteinExistence type="predicted"/>
<comment type="subcellular location">
    <subcellularLocation>
        <location evidence="1">Cell membrane</location>
        <topology evidence="1">Multi-pass membrane protein</topology>
    </subcellularLocation>
</comment>
<comment type="caution">
    <text evidence="11">The sequence shown here is derived from an EMBL/GenBank/DDBJ whole genome shotgun (WGS) entry which is preliminary data.</text>
</comment>
<dbReference type="AlphaFoldDB" id="A0A9P0LP31"/>
<sequence length="121" mass="13563">MTLVMMASCLFVMSRVPANSMLFFTQAEYCICLLTSASIFYWSGTGIMVSSDDISQAFYDANWFSTSRRFRKAMLITMARIQTPLCLTIGRFAPMTLSVSVAVCKASFSYYAVFKSVEEEA</sequence>
<evidence type="ECO:0000256" key="9">
    <source>
        <dbReference type="ARBA" id="ARBA00023224"/>
    </source>
</evidence>
<feature type="signal peptide" evidence="10">
    <location>
        <begin position="1"/>
        <end position="20"/>
    </location>
</feature>
<evidence type="ECO:0000256" key="4">
    <source>
        <dbReference type="ARBA" id="ARBA00022692"/>
    </source>
</evidence>
<name>A0A9P0LP31_ACAOB</name>
<evidence type="ECO:0000313" key="11">
    <source>
        <dbReference type="EMBL" id="CAH1998264.1"/>
    </source>
</evidence>
<dbReference type="GO" id="GO:0005549">
    <property type="term" value="F:odorant binding"/>
    <property type="evidence" value="ECO:0007669"/>
    <property type="project" value="InterPro"/>
</dbReference>
<dbReference type="InterPro" id="IPR004117">
    <property type="entry name" value="7tm6_olfct_rcpt"/>
</dbReference>
<accession>A0A9P0LP31</accession>
<keyword evidence="2" id="KW-1003">Cell membrane</keyword>
<evidence type="ECO:0000256" key="1">
    <source>
        <dbReference type="ARBA" id="ARBA00004651"/>
    </source>
</evidence>
<keyword evidence="10" id="KW-0732">Signal</keyword>
<keyword evidence="8" id="KW-0675">Receptor</keyword>
<evidence type="ECO:0000256" key="6">
    <source>
        <dbReference type="ARBA" id="ARBA00022989"/>
    </source>
</evidence>
<keyword evidence="4" id="KW-0812">Transmembrane</keyword>
<dbReference type="OrthoDB" id="8185860at2759"/>
<keyword evidence="5" id="KW-0552">Olfaction</keyword>